<dbReference type="STRING" id="1134435.AC731_009360"/>
<evidence type="ECO:0000256" key="8">
    <source>
        <dbReference type="ARBA" id="ARBA00023136"/>
    </source>
</evidence>
<feature type="transmembrane region" description="Helical" evidence="9">
    <location>
        <begin position="12"/>
        <end position="35"/>
    </location>
</feature>
<evidence type="ECO:0000256" key="5">
    <source>
        <dbReference type="ARBA" id="ARBA00022519"/>
    </source>
</evidence>
<name>A0A127K5C1_9RHOO</name>
<keyword evidence="7 9" id="KW-1133">Transmembrane helix</keyword>
<organism evidence="10 11">
    <name type="scientific">Thauera humireducens</name>
    <dbReference type="NCBI Taxonomy" id="1134435"/>
    <lineage>
        <taxon>Bacteria</taxon>
        <taxon>Pseudomonadati</taxon>
        <taxon>Pseudomonadota</taxon>
        <taxon>Betaproteobacteria</taxon>
        <taxon>Rhodocyclales</taxon>
        <taxon>Zoogloeaceae</taxon>
        <taxon>Thauera</taxon>
    </lineage>
</organism>
<dbReference type="PANTHER" id="PTHR33529:SF7">
    <property type="entry name" value="LIPOPOLYSACCHARIDE EXPORT SYSTEM PERMEASE PROTEIN LPTF"/>
    <property type="match status" value="1"/>
</dbReference>
<dbReference type="InterPro" id="IPR030922">
    <property type="entry name" value="LptF"/>
</dbReference>
<comment type="subcellular location">
    <subcellularLocation>
        <location evidence="1">Cell inner membrane</location>
        <topology evidence="1">Multi-pass membrane protein</topology>
    </subcellularLocation>
</comment>
<evidence type="ECO:0000256" key="3">
    <source>
        <dbReference type="ARBA" id="ARBA00022448"/>
    </source>
</evidence>
<evidence type="ECO:0000313" key="10">
    <source>
        <dbReference type="EMBL" id="AMO37141.1"/>
    </source>
</evidence>
<dbReference type="Pfam" id="PF03739">
    <property type="entry name" value="LptF_LptG"/>
    <property type="match status" value="1"/>
</dbReference>
<keyword evidence="11" id="KW-1185">Reference proteome</keyword>
<sequence>MIFRRALQREFTQTAAAVFVALFAILISTVLIRLLGQAAGGRVPPEAVLALIGFGALAQLPTVLTLTLFIAVLVSLSRSYRDSEMVVWFAAGVPLTAWIRPVLMFAVPLVVVVGAGALYLTPWSQAKSAEYRGRLDSRDDTHRVAPGVFRESSGARRVFFVEVGAGEDGRVRNVFVSEETEAGKLVVIASAEGFMRTDEEGRRFVVLEKGRRYDGQPGTPEYRVMEFERYEVQVEQKPAVTQPSRVRALPTAVLLAQGDARSMGELLGRIGVPLSALLLALLAIPLSFVNPRAGRGNNLLIALLTYLLYSNAVSVFQSWVAQGKFGFAVGLLLPHVIVLCLLAVLFYKRLAVSPFWRTRA</sequence>
<dbReference type="PANTHER" id="PTHR33529">
    <property type="entry name" value="SLR0882 PROTEIN-RELATED"/>
    <property type="match status" value="1"/>
</dbReference>
<evidence type="ECO:0000256" key="6">
    <source>
        <dbReference type="ARBA" id="ARBA00022692"/>
    </source>
</evidence>
<evidence type="ECO:0000256" key="4">
    <source>
        <dbReference type="ARBA" id="ARBA00022475"/>
    </source>
</evidence>
<dbReference type="AlphaFoldDB" id="A0A127K5C1"/>
<gene>
    <name evidence="10" type="ORF">AC731_009360</name>
</gene>
<dbReference type="GO" id="GO:0015920">
    <property type="term" value="P:lipopolysaccharide transport"/>
    <property type="evidence" value="ECO:0007669"/>
    <property type="project" value="TreeGrafter"/>
</dbReference>
<keyword evidence="5" id="KW-0997">Cell inner membrane</keyword>
<proteinExistence type="predicted"/>
<dbReference type="GO" id="GO:0055085">
    <property type="term" value="P:transmembrane transport"/>
    <property type="evidence" value="ECO:0007669"/>
    <property type="project" value="InterPro"/>
</dbReference>
<dbReference type="RefSeq" id="WP_004261558.1">
    <property type="nucleotide sequence ID" value="NZ_CP014646.1"/>
</dbReference>
<evidence type="ECO:0000256" key="1">
    <source>
        <dbReference type="ARBA" id="ARBA00004429"/>
    </source>
</evidence>
<feature type="transmembrane region" description="Helical" evidence="9">
    <location>
        <begin position="270"/>
        <end position="288"/>
    </location>
</feature>
<keyword evidence="4" id="KW-1003">Cell membrane</keyword>
<evidence type="ECO:0000313" key="11">
    <source>
        <dbReference type="Proteomes" id="UP000036902"/>
    </source>
</evidence>
<feature type="transmembrane region" description="Helical" evidence="9">
    <location>
        <begin position="325"/>
        <end position="347"/>
    </location>
</feature>
<dbReference type="EMBL" id="CP014646">
    <property type="protein sequence ID" value="AMO37141.1"/>
    <property type="molecule type" value="Genomic_DNA"/>
</dbReference>
<keyword evidence="8 9" id="KW-0472">Membrane</keyword>
<accession>A0A127K5C1</accession>
<dbReference type="Proteomes" id="UP000036902">
    <property type="component" value="Chromosome"/>
</dbReference>
<keyword evidence="3" id="KW-0813">Transport</keyword>
<keyword evidence="6 9" id="KW-0812">Transmembrane</keyword>
<feature type="transmembrane region" description="Helical" evidence="9">
    <location>
        <begin position="86"/>
        <end position="119"/>
    </location>
</feature>
<evidence type="ECO:0000256" key="2">
    <source>
        <dbReference type="ARBA" id="ARBA00014213"/>
    </source>
</evidence>
<reference evidence="11" key="1">
    <citation type="submission" date="2016-03" db="EMBL/GenBank/DDBJ databases">
        <authorList>
            <person name="Ma C."/>
            <person name="Zhou S."/>
            <person name="Yang G."/>
        </authorList>
    </citation>
    <scope>NUCLEOTIDE SEQUENCE [LARGE SCALE GENOMIC DNA]</scope>
    <source>
        <strain evidence="11">SgZ-1</strain>
    </source>
</reference>
<feature type="transmembrane region" description="Helical" evidence="9">
    <location>
        <begin position="47"/>
        <end position="74"/>
    </location>
</feature>
<feature type="transmembrane region" description="Helical" evidence="9">
    <location>
        <begin position="300"/>
        <end position="319"/>
    </location>
</feature>
<dbReference type="KEGG" id="thu:AC731_009360"/>
<dbReference type="GO" id="GO:0043190">
    <property type="term" value="C:ATP-binding cassette (ABC) transporter complex"/>
    <property type="evidence" value="ECO:0007669"/>
    <property type="project" value="InterPro"/>
</dbReference>
<evidence type="ECO:0000256" key="9">
    <source>
        <dbReference type="SAM" id="Phobius"/>
    </source>
</evidence>
<evidence type="ECO:0000256" key="7">
    <source>
        <dbReference type="ARBA" id="ARBA00022989"/>
    </source>
</evidence>
<protein>
    <recommendedName>
        <fullName evidence="2">Lipopolysaccharide export system permease protein LptF</fullName>
    </recommendedName>
</protein>
<dbReference type="NCBIfam" id="TIGR04407">
    <property type="entry name" value="LptF_YjgP"/>
    <property type="match status" value="1"/>
</dbReference>
<dbReference type="InterPro" id="IPR005495">
    <property type="entry name" value="LptG/LptF_permease"/>
</dbReference>